<dbReference type="AlphaFoldDB" id="A0A6C0JA91"/>
<sequence>MTHLEHELKLKILDLYDDGIYTQKELANRFKISDRTIKKMDTK</sequence>
<name>A0A6C0JA91_9ZZZZ</name>
<accession>A0A6C0JA91</accession>
<protein>
    <submittedName>
        <fullName evidence="1">Uncharacterized protein</fullName>
    </submittedName>
</protein>
<reference evidence="1" key="1">
    <citation type="journal article" date="2020" name="Nature">
        <title>Giant virus diversity and host interactions through global metagenomics.</title>
        <authorList>
            <person name="Schulz F."/>
            <person name="Roux S."/>
            <person name="Paez-Espino D."/>
            <person name="Jungbluth S."/>
            <person name="Walsh D.A."/>
            <person name="Denef V.J."/>
            <person name="McMahon K.D."/>
            <person name="Konstantinidis K.T."/>
            <person name="Eloe-Fadrosh E.A."/>
            <person name="Kyrpides N.C."/>
            <person name="Woyke T."/>
        </authorList>
    </citation>
    <scope>NUCLEOTIDE SEQUENCE</scope>
    <source>
        <strain evidence="1">GVMAG-M-3300025860-25</strain>
    </source>
</reference>
<dbReference type="EMBL" id="MN740342">
    <property type="protein sequence ID" value="QHU01467.1"/>
    <property type="molecule type" value="Genomic_DNA"/>
</dbReference>
<evidence type="ECO:0000313" key="1">
    <source>
        <dbReference type="EMBL" id="QHU01467.1"/>
    </source>
</evidence>
<organism evidence="1">
    <name type="scientific">viral metagenome</name>
    <dbReference type="NCBI Taxonomy" id="1070528"/>
    <lineage>
        <taxon>unclassified sequences</taxon>
        <taxon>metagenomes</taxon>
        <taxon>organismal metagenomes</taxon>
    </lineage>
</organism>
<proteinExistence type="predicted"/>